<dbReference type="SMR" id="A0A498HV72"/>
<gene>
    <name evidence="13" type="ORF">DVH24_029270</name>
</gene>
<dbReference type="SMART" id="SM00415">
    <property type="entry name" value="HSF"/>
    <property type="match status" value="1"/>
</dbReference>
<feature type="compositionally biased region" description="Low complexity" evidence="11">
    <location>
        <begin position="108"/>
        <end position="125"/>
    </location>
</feature>
<dbReference type="PANTHER" id="PTHR10015:SF332">
    <property type="entry name" value="HEAT STRESS TRANSCRIPTION FACTOR C-1"/>
    <property type="match status" value="1"/>
</dbReference>
<dbReference type="GO" id="GO:0006357">
    <property type="term" value="P:regulation of transcription by RNA polymerase II"/>
    <property type="evidence" value="ECO:0007669"/>
    <property type="project" value="TreeGrafter"/>
</dbReference>
<dbReference type="Gene3D" id="1.10.10.10">
    <property type="entry name" value="Winged helix-like DNA-binding domain superfamily/Winged helix DNA-binding domain"/>
    <property type="match status" value="1"/>
</dbReference>
<organism evidence="13 14">
    <name type="scientific">Malus domestica</name>
    <name type="common">Apple</name>
    <name type="synonym">Pyrus malus</name>
    <dbReference type="NCBI Taxonomy" id="3750"/>
    <lineage>
        <taxon>Eukaryota</taxon>
        <taxon>Viridiplantae</taxon>
        <taxon>Streptophyta</taxon>
        <taxon>Embryophyta</taxon>
        <taxon>Tracheophyta</taxon>
        <taxon>Spermatophyta</taxon>
        <taxon>Magnoliopsida</taxon>
        <taxon>eudicotyledons</taxon>
        <taxon>Gunneridae</taxon>
        <taxon>Pentapetalae</taxon>
        <taxon>rosids</taxon>
        <taxon>fabids</taxon>
        <taxon>Rosales</taxon>
        <taxon>Rosaceae</taxon>
        <taxon>Amygdaloideae</taxon>
        <taxon>Maleae</taxon>
        <taxon>Malus</taxon>
    </lineage>
</organism>
<keyword evidence="5" id="KW-0346">Stress response</keyword>
<proteinExistence type="inferred from homology"/>
<dbReference type="SUPFAM" id="SSF46785">
    <property type="entry name" value="Winged helix' DNA-binding domain"/>
    <property type="match status" value="1"/>
</dbReference>
<dbReference type="GO" id="GO:0005634">
    <property type="term" value="C:nucleus"/>
    <property type="evidence" value="ECO:0007669"/>
    <property type="project" value="UniProtKB-SubCell"/>
</dbReference>
<evidence type="ECO:0000256" key="2">
    <source>
        <dbReference type="ARBA" id="ARBA00011233"/>
    </source>
</evidence>
<dbReference type="InterPro" id="IPR036390">
    <property type="entry name" value="WH_DNA-bd_sf"/>
</dbReference>
<evidence type="ECO:0000256" key="10">
    <source>
        <dbReference type="SAM" id="Coils"/>
    </source>
</evidence>
<evidence type="ECO:0000256" key="5">
    <source>
        <dbReference type="ARBA" id="ARBA00023016"/>
    </source>
</evidence>
<dbReference type="FunFam" id="1.10.10.10:FF:000037">
    <property type="entry name" value="Heat stress transcription factor B-4"/>
    <property type="match status" value="1"/>
</dbReference>
<protein>
    <recommendedName>
        <fullName evidence="12">HSF-type DNA-binding domain-containing protein</fullName>
    </recommendedName>
</protein>
<evidence type="ECO:0000256" key="8">
    <source>
        <dbReference type="ARBA" id="ARBA00023242"/>
    </source>
</evidence>
<feature type="compositionally biased region" description="Low complexity" evidence="11">
    <location>
        <begin position="213"/>
        <end position="226"/>
    </location>
</feature>
<evidence type="ECO:0000256" key="4">
    <source>
        <dbReference type="ARBA" id="ARBA00023015"/>
    </source>
</evidence>
<feature type="region of interest" description="Disordered" evidence="11">
    <location>
        <begin position="101"/>
        <end position="129"/>
    </location>
</feature>
<evidence type="ECO:0000256" key="9">
    <source>
        <dbReference type="RuleBase" id="RU004020"/>
    </source>
</evidence>
<comment type="subunit">
    <text evidence="2">Homotrimer.</text>
</comment>
<comment type="subcellular location">
    <subcellularLocation>
        <location evidence="1">Nucleus</location>
    </subcellularLocation>
</comment>
<feature type="coiled-coil region" evidence="10">
    <location>
        <begin position="134"/>
        <end position="168"/>
    </location>
</feature>
<name>A0A498HV72_MALDO</name>
<feature type="domain" description="HSF-type DNA-binding" evidence="12">
    <location>
        <begin position="52"/>
        <end position="76"/>
    </location>
</feature>
<evidence type="ECO:0000259" key="12">
    <source>
        <dbReference type="PROSITE" id="PS00434"/>
    </source>
</evidence>
<keyword evidence="8" id="KW-0539">Nucleus</keyword>
<keyword evidence="7" id="KW-0804">Transcription</keyword>
<evidence type="ECO:0000313" key="14">
    <source>
        <dbReference type="Proteomes" id="UP000290289"/>
    </source>
</evidence>
<dbReference type="EMBL" id="RDQH01000341">
    <property type="protein sequence ID" value="RXH74549.1"/>
    <property type="molecule type" value="Genomic_DNA"/>
</dbReference>
<evidence type="ECO:0000256" key="6">
    <source>
        <dbReference type="ARBA" id="ARBA00023125"/>
    </source>
</evidence>
<dbReference type="PROSITE" id="PS00434">
    <property type="entry name" value="HSF_DOMAIN"/>
    <property type="match status" value="1"/>
</dbReference>
<keyword evidence="14" id="KW-1185">Reference proteome</keyword>
<evidence type="ECO:0000313" key="13">
    <source>
        <dbReference type="EMBL" id="RXH74549.1"/>
    </source>
</evidence>
<dbReference type="GO" id="GO:0000978">
    <property type="term" value="F:RNA polymerase II cis-regulatory region sequence-specific DNA binding"/>
    <property type="evidence" value="ECO:0007669"/>
    <property type="project" value="TreeGrafter"/>
</dbReference>
<evidence type="ECO:0000256" key="7">
    <source>
        <dbReference type="ARBA" id="ARBA00023163"/>
    </source>
</evidence>
<dbReference type="Proteomes" id="UP000290289">
    <property type="component" value="Chromosome 15"/>
</dbReference>
<keyword evidence="3" id="KW-0597">Phosphoprotein</keyword>
<keyword evidence="4" id="KW-0805">Transcription regulation</keyword>
<dbReference type="GO" id="GO:0034605">
    <property type="term" value="P:cellular response to heat"/>
    <property type="evidence" value="ECO:0007669"/>
    <property type="project" value="TreeGrafter"/>
</dbReference>
<dbReference type="Gramene" id="mRNA:MD15G0162400">
    <property type="protein sequence ID" value="mRNA:MD15G0162400"/>
    <property type="gene ID" value="MD15G0162400"/>
</dbReference>
<evidence type="ECO:0000256" key="3">
    <source>
        <dbReference type="ARBA" id="ARBA00022553"/>
    </source>
</evidence>
<feature type="region of interest" description="Disordered" evidence="11">
    <location>
        <begin position="213"/>
        <end position="237"/>
    </location>
</feature>
<accession>A0A498HV72</accession>
<evidence type="ECO:0000256" key="1">
    <source>
        <dbReference type="ARBA" id="ARBA00004123"/>
    </source>
</evidence>
<keyword evidence="10" id="KW-0175">Coiled coil</keyword>
<sequence>MMMEESNNVIAPFVLKTYQMINDPTTDNLITWGRANNSFIVVDPLVFSQRLLPAYFKHNNFSSFVRQLNTYGFRKVDPDKWEFANEWFLRGQTHLLRNVARRKQMGKSSNSNSLFSNSNSNSNFLPTKHEELNDEDVIMEISRLKQEQKALEEEIGNMNRRLETTERRPQQMMAFLHKVAEDPEILPRMMLEKDRATTAQLGEKKRRVMMIASTSSSSSGMGATTSVRTEDEDDGTVGVISSSPEAGFEMESFNQYPTSPEVQTASDWLRQMRFVDQVRAIQNPNNMNPTASGHGAENIRNSSSSGYGYGNGNGGGPGGEVGYFTEVEASPPPPYPFSLLEGGF</sequence>
<keyword evidence="6" id="KW-0238">DNA-binding</keyword>
<dbReference type="OrthoDB" id="60033at2759"/>
<dbReference type="InterPro" id="IPR000232">
    <property type="entry name" value="HSF_DNA-bd"/>
</dbReference>
<dbReference type="PRINTS" id="PR00056">
    <property type="entry name" value="HSFDOMAIN"/>
</dbReference>
<dbReference type="AlphaFoldDB" id="A0A498HV72"/>
<comment type="caution">
    <text evidence="13">The sequence shown here is derived from an EMBL/GenBank/DDBJ whole genome shotgun (WGS) entry which is preliminary data.</text>
</comment>
<dbReference type="InterPro" id="IPR036388">
    <property type="entry name" value="WH-like_DNA-bd_sf"/>
</dbReference>
<dbReference type="GO" id="GO:0003700">
    <property type="term" value="F:DNA-binding transcription factor activity"/>
    <property type="evidence" value="ECO:0007669"/>
    <property type="project" value="InterPro"/>
</dbReference>
<feature type="compositionally biased region" description="Gly residues" evidence="11">
    <location>
        <begin position="307"/>
        <end position="321"/>
    </location>
</feature>
<evidence type="ECO:0000256" key="11">
    <source>
        <dbReference type="SAM" id="MobiDB-lite"/>
    </source>
</evidence>
<dbReference type="STRING" id="3750.A0A498HV72"/>
<comment type="similarity">
    <text evidence="9">Belongs to the HSF family.</text>
</comment>
<feature type="region of interest" description="Disordered" evidence="11">
    <location>
        <begin position="284"/>
        <end position="344"/>
    </location>
</feature>
<reference evidence="13 14" key="1">
    <citation type="submission" date="2018-10" db="EMBL/GenBank/DDBJ databases">
        <title>A high-quality apple genome assembly.</title>
        <authorList>
            <person name="Hu J."/>
        </authorList>
    </citation>
    <scope>NUCLEOTIDE SEQUENCE [LARGE SCALE GENOMIC DNA]</scope>
    <source>
        <strain evidence="14">cv. HFTH1</strain>
        <tissue evidence="13">Young leaf</tissue>
    </source>
</reference>
<dbReference type="PANTHER" id="PTHR10015">
    <property type="entry name" value="HEAT SHOCK TRANSCRIPTION FACTOR"/>
    <property type="match status" value="1"/>
</dbReference>
<dbReference type="Pfam" id="PF00447">
    <property type="entry name" value="HSF_DNA-bind"/>
    <property type="match status" value="1"/>
</dbReference>